<dbReference type="EMBL" id="AEUD01000001">
    <property type="protein sequence ID" value="EGD57166.1"/>
    <property type="molecule type" value="Genomic_DNA"/>
</dbReference>
<feature type="region of interest" description="Disordered" evidence="1">
    <location>
        <begin position="1"/>
        <end position="23"/>
    </location>
</feature>
<dbReference type="Proteomes" id="UP000035065">
    <property type="component" value="Unassembled WGS sequence"/>
</dbReference>
<gene>
    <name evidence="2" type="ORF">SCNU_02290</name>
</gene>
<reference evidence="2 3" key="1">
    <citation type="journal article" date="2011" name="J. Bacteriol.">
        <title>Draft Genome Sequence of Gordonia neofelifaecis NRRL B-59395, a Cholesterol-Degrading Actinomycete.</title>
        <authorList>
            <person name="Ge F."/>
            <person name="Li W."/>
            <person name="Chen G."/>
            <person name="Liu Y."/>
            <person name="Zhang G."/>
            <person name="Yong B."/>
            <person name="Wang Q."/>
            <person name="Wang N."/>
            <person name="Huang Z."/>
            <person name="Li W."/>
            <person name="Wang J."/>
            <person name="Wu C."/>
            <person name="Xie Q."/>
            <person name="Liu G."/>
        </authorList>
    </citation>
    <scope>NUCLEOTIDE SEQUENCE [LARGE SCALE GENOMIC DNA]</scope>
    <source>
        <strain evidence="2 3">NRRL B-59395</strain>
    </source>
</reference>
<proteinExistence type="predicted"/>
<dbReference type="AlphaFoldDB" id="F1YE76"/>
<evidence type="ECO:0000313" key="2">
    <source>
        <dbReference type="EMBL" id="EGD57166.1"/>
    </source>
</evidence>
<sequence>MTQNLNRRSFSQALGETAPMGRRAFRRHVRRTRGWRDGDPRIDVAYAAYLRGLHGRATTKESNR</sequence>
<dbReference type="RefSeq" id="WP_009677731.1">
    <property type="nucleotide sequence ID" value="NZ_AEUD01000001.1"/>
</dbReference>
<accession>F1YE76</accession>
<evidence type="ECO:0000313" key="3">
    <source>
        <dbReference type="Proteomes" id="UP000035065"/>
    </source>
</evidence>
<feature type="compositionally biased region" description="Polar residues" evidence="1">
    <location>
        <begin position="1"/>
        <end position="14"/>
    </location>
</feature>
<comment type="caution">
    <text evidence="2">The sequence shown here is derived from an EMBL/GenBank/DDBJ whole genome shotgun (WGS) entry which is preliminary data.</text>
</comment>
<keyword evidence="3" id="KW-1185">Reference proteome</keyword>
<dbReference type="STRING" id="644548.SCNU_02290"/>
<evidence type="ECO:0000256" key="1">
    <source>
        <dbReference type="SAM" id="MobiDB-lite"/>
    </source>
</evidence>
<name>F1YE76_9ACTN</name>
<organism evidence="2 3">
    <name type="scientific">Gordonia neofelifaecis NRRL B-59395</name>
    <dbReference type="NCBI Taxonomy" id="644548"/>
    <lineage>
        <taxon>Bacteria</taxon>
        <taxon>Bacillati</taxon>
        <taxon>Actinomycetota</taxon>
        <taxon>Actinomycetes</taxon>
        <taxon>Mycobacteriales</taxon>
        <taxon>Gordoniaceae</taxon>
        <taxon>Gordonia</taxon>
    </lineage>
</organism>
<protein>
    <submittedName>
        <fullName evidence="2">Uncharacterized protein</fullName>
    </submittedName>
</protein>